<organism evidence="2 4">
    <name type="scientific">Acidipropionibacterium acidipropionici</name>
    <dbReference type="NCBI Taxonomy" id="1748"/>
    <lineage>
        <taxon>Bacteria</taxon>
        <taxon>Bacillati</taxon>
        <taxon>Actinomycetota</taxon>
        <taxon>Actinomycetes</taxon>
        <taxon>Propionibacteriales</taxon>
        <taxon>Propionibacteriaceae</taxon>
        <taxon>Acidipropionibacterium</taxon>
    </lineage>
</organism>
<evidence type="ECO:0000313" key="3">
    <source>
        <dbReference type="EMBL" id="AOZ46867.1"/>
    </source>
</evidence>
<evidence type="ECO:0000256" key="1">
    <source>
        <dbReference type="SAM" id="Phobius"/>
    </source>
</evidence>
<accession>A0AAC8YET7</accession>
<evidence type="ECO:0000313" key="4">
    <source>
        <dbReference type="Proteomes" id="UP000075221"/>
    </source>
</evidence>
<proteinExistence type="predicted"/>
<reference evidence="3 5" key="1">
    <citation type="journal article" date="2016" name="Plant Dis.">
        <title>Improved production of propionic acid using genome shuffling.</title>
        <authorList>
            <person name="Luna-Flores C.H."/>
            <person name="Palfreyman R.W."/>
            <person name="Kromer J.O."/>
            <person name="Nielsen L.K."/>
            <person name="Marcellin E."/>
        </authorList>
    </citation>
    <scope>NUCLEOTIDE SEQUENCE [LARGE SCALE GENOMIC DNA]</scope>
    <source>
        <strain evidence="3 5">F3E8</strain>
    </source>
</reference>
<sequence length="132" mass="13884">MNSSEESVPEILTRLPEQLTDLMRSEFKLARAEMTENAKQSGQAAGFMGAGGFLAAFGFAGLLTTLILLLALVVPAWAAAGIVTLALFAAAGIAVVVGRSRIKHVSPTPETTVSNVKQDVEQIKEGAHHDNP</sequence>
<reference evidence="2 4" key="2">
    <citation type="submission" date="2016-02" db="EMBL/GenBank/DDBJ databases">
        <title>Complete Genome Sequence of Propionibacterium acidipropionici ATCC 55737.</title>
        <authorList>
            <person name="Luna Flores C.H."/>
            <person name="Nielsen L.K."/>
            <person name="Marcellin E."/>
        </authorList>
    </citation>
    <scope>NUCLEOTIDE SEQUENCE [LARGE SCALE GENOMIC DNA]</scope>
    <source>
        <strain evidence="2 4">ATCC 55737</strain>
    </source>
</reference>
<protein>
    <recommendedName>
        <fullName evidence="6">Phage holin family protein</fullName>
    </recommendedName>
</protein>
<dbReference type="Proteomes" id="UP000178666">
    <property type="component" value="Chromosome"/>
</dbReference>
<evidence type="ECO:0008006" key="6">
    <source>
        <dbReference type="Google" id="ProtNLM"/>
    </source>
</evidence>
<keyword evidence="1" id="KW-1133">Transmembrane helix</keyword>
<gene>
    <name evidence="3" type="ORF">A8L58_09360</name>
    <name evidence="2" type="ORF">AXH35_07905</name>
</gene>
<dbReference type="InterPro" id="IPR009937">
    <property type="entry name" value="Phage_holin_3_6"/>
</dbReference>
<evidence type="ECO:0000313" key="5">
    <source>
        <dbReference type="Proteomes" id="UP000178666"/>
    </source>
</evidence>
<name>A0AAC8YET7_9ACTN</name>
<feature type="transmembrane region" description="Helical" evidence="1">
    <location>
        <begin position="76"/>
        <end position="97"/>
    </location>
</feature>
<dbReference type="RefSeq" id="WP_062819495.1">
    <property type="nucleotide sequence ID" value="NZ_CP015970.1"/>
</dbReference>
<dbReference type="Pfam" id="PF07332">
    <property type="entry name" value="Phage_holin_3_6"/>
    <property type="match status" value="1"/>
</dbReference>
<dbReference type="Proteomes" id="UP000075221">
    <property type="component" value="Chromosome"/>
</dbReference>
<keyword evidence="1" id="KW-0472">Membrane</keyword>
<feature type="transmembrane region" description="Helical" evidence="1">
    <location>
        <begin position="44"/>
        <end position="70"/>
    </location>
</feature>
<dbReference type="EMBL" id="CP015970">
    <property type="protein sequence ID" value="AOZ46867.1"/>
    <property type="molecule type" value="Genomic_DNA"/>
</dbReference>
<dbReference type="AlphaFoldDB" id="A0AAC8YET7"/>
<dbReference type="EMBL" id="CP014352">
    <property type="protein sequence ID" value="AMS05393.1"/>
    <property type="molecule type" value="Genomic_DNA"/>
</dbReference>
<keyword evidence="5" id="KW-1185">Reference proteome</keyword>
<evidence type="ECO:0000313" key="2">
    <source>
        <dbReference type="EMBL" id="AMS05393.1"/>
    </source>
</evidence>
<keyword evidence="1" id="KW-0812">Transmembrane</keyword>